<dbReference type="AlphaFoldDB" id="A0A1J5RS21"/>
<keyword evidence="1" id="KW-0175">Coiled coil</keyword>
<comment type="caution">
    <text evidence="3">The sequence shown here is derived from an EMBL/GenBank/DDBJ whole genome shotgun (WGS) entry which is preliminary data.</text>
</comment>
<gene>
    <name evidence="3" type="ORF">GALL_195760</name>
</gene>
<protein>
    <submittedName>
        <fullName evidence="3">Uncharacterized protein</fullName>
    </submittedName>
</protein>
<sequence>MQRRRSRRNEERRRRLFGIFLKVLVAGGVFGMLIFYAYEVGYRVAKGEVAALKAQLDSATSEVAKAKEQAEGDRAALNEQRKQAEQIKSLYEQTKPSDDMKEIIAAAQARIAEGFDPKRISYLLRTAPLPRQCQALPVRRFLVRTPKAHAQASSATARLEDGIDVSADGIGADNGRESWFDPDLPVRLHLSQSGQRLPDIGGKLPLERSVPLRGNAELHLTITTSVNRGFADVAAEKCELR</sequence>
<dbReference type="EMBL" id="MLJW01000119">
    <property type="protein sequence ID" value="OIQ98450.1"/>
    <property type="molecule type" value="Genomic_DNA"/>
</dbReference>
<evidence type="ECO:0000256" key="1">
    <source>
        <dbReference type="SAM" id="Coils"/>
    </source>
</evidence>
<keyword evidence="2" id="KW-0472">Membrane</keyword>
<proteinExistence type="predicted"/>
<feature type="coiled-coil region" evidence="1">
    <location>
        <begin position="42"/>
        <end position="94"/>
    </location>
</feature>
<feature type="transmembrane region" description="Helical" evidence="2">
    <location>
        <begin position="20"/>
        <end position="38"/>
    </location>
</feature>
<evidence type="ECO:0000256" key="2">
    <source>
        <dbReference type="SAM" id="Phobius"/>
    </source>
</evidence>
<evidence type="ECO:0000313" key="3">
    <source>
        <dbReference type="EMBL" id="OIQ98450.1"/>
    </source>
</evidence>
<reference evidence="3" key="1">
    <citation type="submission" date="2016-10" db="EMBL/GenBank/DDBJ databases">
        <title>Sequence of Gallionella enrichment culture.</title>
        <authorList>
            <person name="Poehlein A."/>
            <person name="Muehling M."/>
            <person name="Daniel R."/>
        </authorList>
    </citation>
    <scope>NUCLEOTIDE SEQUENCE</scope>
</reference>
<name>A0A1J5RS21_9ZZZZ</name>
<accession>A0A1J5RS21</accession>
<keyword evidence="2" id="KW-1133">Transmembrane helix</keyword>
<organism evidence="3">
    <name type="scientific">mine drainage metagenome</name>
    <dbReference type="NCBI Taxonomy" id="410659"/>
    <lineage>
        <taxon>unclassified sequences</taxon>
        <taxon>metagenomes</taxon>
        <taxon>ecological metagenomes</taxon>
    </lineage>
</organism>
<keyword evidence="2" id="KW-0812">Transmembrane</keyword>